<dbReference type="InterPro" id="IPR005467">
    <property type="entry name" value="His_kinase_dom"/>
</dbReference>
<evidence type="ECO:0000256" key="2">
    <source>
        <dbReference type="ARBA" id="ARBA00004651"/>
    </source>
</evidence>
<dbReference type="Gene3D" id="6.10.340.10">
    <property type="match status" value="1"/>
</dbReference>
<dbReference type="InterPro" id="IPR003660">
    <property type="entry name" value="HAMP_dom"/>
</dbReference>
<evidence type="ECO:0000259" key="16">
    <source>
        <dbReference type="PROSITE" id="PS50885"/>
    </source>
</evidence>
<organism evidence="17 18">
    <name type="scientific">Lederbergia lenta</name>
    <name type="common">Bacillus lentus</name>
    <dbReference type="NCBI Taxonomy" id="1467"/>
    <lineage>
        <taxon>Bacteria</taxon>
        <taxon>Bacillati</taxon>
        <taxon>Bacillota</taxon>
        <taxon>Bacilli</taxon>
        <taxon>Bacillales</taxon>
        <taxon>Bacillaceae</taxon>
        <taxon>Lederbergia</taxon>
    </lineage>
</organism>
<evidence type="ECO:0000256" key="5">
    <source>
        <dbReference type="ARBA" id="ARBA00022553"/>
    </source>
</evidence>
<dbReference type="EMBL" id="LS483476">
    <property type="protein sequence ID" value="SQI52918.1"/>
    <property type="molecule type" value="Genomic_DNA"/>
</dbReference>
<keyword evidence="7 14" id="KW-0812">Transmembrane</keyword>
<feature type="domain" description="HAMP" evidence="16">
    <location>
        <begin position="322"/>
        <end position="374"/>
    </location>
</feature>
<dbReference type="SUPFAM" id="SSF55874">
    <property type="entry name" value="ATPase domain of HSP90 chaperone/DNA topoisomerase II/histidine kinase"/>
    <property type="match status" value="1"/>
</dbReference>
<evidence type="ECO:0000256" key="10">
    <source>
        <dbReference type="ARBA" id="ARBA00022840"/>
    </source>
</evidence>
<dbReference type="SUPFAM" id="SSF158472">
    <property type="entry name" value="HAMP domain-like"/>
    <property type="match status" value="1"/>
</dbReference>
<reference evidence="17 18" key="1">
    <citation type="submission" date="2018-06" db="EMBL/GenBank/DDBJ databases">
        <authorList>
            <consortium name="Pathogen Informatics"/>
            <person name="Doyle S."/>
        </authorList>
    </citation>
    <scope>NUCLEOTIDE SEQUENCE [LARGE SCALE GENOMIC DNA]</scope>
    <source>
        <strain evidence="17 18">NCTC4824</strain>
    </source>
</reference>
<dbReference type="PROSITE" id="PS50109">
    <property type="entry name" value="HIS_KIN"/>
    <property type="match status" value="1"/>
</dbReference>
<dbReference type="InterPro" id="IPR036890">
    <property type="entry name" value="HATPase_C_sf"/>
</dbReference>
<evidence type="ECO:0000256" key="13">
    <source>
        <dbReference type="ARBA" id="ARBA00023136"/>
    </source>
</evidence>
<dbReference type="InterPro" id="IPR010559">
    <property type="entry name" value="Sig_transdc_His_kin_internal"/>
</dbReference>
<sequence length="597" mass="68879">MNLQTLYSKLLSLPYRFKLILVFSLLIVLTALILGGITYYHFATASQREAKDYQVQLVEQIQHNFDRYLKEMQIISLSPLYDQNILNILKEHETPIATASFPPANERIEMWRYISSLIHSRNEIKGIHIMANDGTIFTNLDSNTVWLKMINISNSWLSQIRKADGEWVLLPLHTPDYYLNKDTEVFSVARLIREPSTNRHLGIIKLDLKQELFEEFISTENNIYILDERNKLIYPKKDQAQLLRFAIPQLENKQDYQYLKTDMDGQSYMMVQNQSDYSGAKVIMLTPFDTILSEVNQLRVLLLLVVLCGIFVSFILGFILSKPLVRSIYRLQNAMAEVQKGNLSKRVVNHQHDEIGQLSQGFNYMVDDIERLVTEVYETGLREMDAEIRALQSQMNPHFLYNTLESINMLAITKGNLDVSDMVTSLGKLLRYTIDHSAKIVSLQDELMFIRSYVVIQQMRMGDNLQYQEDIEPDLLHVQLPKVTLQPLIENAIIHGLSGQAGKIYLRVKEVGQEIHVIVFDNGKGMSKERLAKLKQSLYVRNITGTENHHGIALVNINERIKFLYGESYGMELNSEEGEGFTVILRFPINRQGEESC</sequence>
<dbReference type="Pfam" id="PF02518">
    <property type="entry name" value="HATPase_c"/>
    <property type="match status" value="1"/>
</dbReference>
<dbReference type="RefSeq" id="WP_066142701.1">
    <property type="nucleotide sequence ID" value="NZ_CBCSGM010000002.1"/>
</dbReference>
<dbReference type="GO" id="GO:0005886">
    <property type="term" value="C:plasma membrane"/>
    <property type="evidence" value="ECO:0007669"/>
    <property type="project" value="UniProtKB-SubCell"/>
</dbReference>
<evidence type="ECO:0000256" key="6">
    <source>
        <dbReference type="ARBA" id="ARBA00022679"/>
    </source>
</evidence>
<dbReference type="PANTHER" id="PTHR34220:SF11">
    <property type="entry name" value="SENSOR PROTEIN KINASE HPTS"/>
    <property type="match status" value="1"/>
</dbReference>
<proteinExistence type="predicted"/>
<keyword evidence="13 14" id="KW-0472">Membrane</keyword>
<keyword evidence="8" id="KW-0547">Nucleotide-binding</keyword>
<keyword evidence="12" id="KW-0902">Two-component regulatory system</keyword>
<feature type="transmembrane region" description="Helical" evidence="14">
    <location>
        <begin position="300"/>
        <end position="320"/>
    </location>
</feature>
<protein>
    <recommendedName>
        <fullName evidence="3">histidine kinase</fullName>
        <ecNumber evidence="3">2.7.13.3</ecNumber>
    </recommendedName>
</protein>
<feature type="transmembrane region" description="Helical" evidence="14">
    <location>
        <begin position="20"/>
        <end position="42"/>
    </location>
</feature>
<dbReference type="AlphaFoldDB" id="A0A2X4VYG2"/>
<keyword evidence="9 17" id="KW-0418">Kinase</keyword>
<evidence type="ECO:0000256" key="9">
    <source>
        <dbReference type="ARBA" id="ARBA00022777"/>
    </source>
</evidence>
<evidence type="ECO:0000313" key="18">
    <source>
        <dbReference type="Proteomes" id="UP000249134"/>
    </source>
</evidence>
<evidence type="ECO:0000313" key="17">
    <source>
        <dbReference type="EMBL" id="SQI52918.1"/>
    </source>
</evidence>
<dbReference type="GO" id="GO:0000155">
    <property type="term" value="F:phosphorelay sensor kinase activity"/>
    <property type="evidence" value="ECO:0007669"/>
    <property type="project" value="InterPro"/>
</dbReference>
<keyword evidence="5" id="KW-0597">Phosphoprotein</keyword>
<keyword evidence="11 14" id="KW-1133">Transmembrane helix</keyword>
<evidence type="ECO:0000256" key="8">
    <source>
        <dbReference type="ARBA" id="ARBA00022741"/>
    </source>
</evidence>
<dbReference type="Proteomes" id="UP000249134">
    <property type="component" value="Chromosome 1"/>
</dbReference>
<dbReference type="InterPro" id="IPR003594">
    <property type="entry name" value="HATPase_dom"/>
</dbReference>
<evidence type="ECO:0000256" key="4">
    <source>
        <dbReference type="ARBA" id="ARBA00022475"/>
    </source>
</evidence>
<dbReference type="InterPro" id="IPR050640">
    <property type="entry name" value="Bact_2-comp_sensor_kinase"/>
</dbReference>
<name>A0A2X4VYG2_LEDLE</name>
<evidence type="ECO:0000256" key="12">
    <source>
        <dbReference type="ARBA" id="ARBA00023012"/>
    </source>
</evidence>
<accession>A0A2X4VYG2</accession>
<evidence type="ECO:0000256" key="11">
    <source>
        <dbReference type="ARBA" id="ARBA00022989"/>
    </source>
</evidence>
<comment type="subcellular location">
    <subcellularLocation>
        <location evidence="2">Cell membrane</location>
        <topology evidence="2">Multi-pass membrane protein</topology>
    </subcellularLocation>
</comment>
<keyword evidence="10" id="KW-0067">ATP-binding</keyword>
<dbReference type="Pfam" id="PF06580">
    <property type="entry name" value="His_kinase"/>
    <property type="match status" value="1"/>
</dbReference>
<dbReference type="KEGG" id="blen:NCTC4824_00575"/>
<dbReference type="PANTHER" id="PTHR34220">
    <property type="entry name" value="SENSOR HISTIDINE KINASE YPDA"/>
    <property type="match status" value="1"/>
</dbReference>
<evidence type="ECO:0000256" key="7">
    <source>
        <dbReference type="ARBA" id="ARBA00022692"/>
    </source>
</evidence>
<keyword evidence="18" id="KW-1185">Reference proteome</keyword>
<dbReference type="Gene3D" id="3.30.565.10">
    <property type="entry name" value="Histidine kinase-like ATPase, C-terminal domain"/>
    <property type="match status" value="1"/>
</dbReference>
<keyword evidence="6" id="KW-0808">Transferase</keyword>
<dbReference type="CDD" id="cd06225">
    <property type="entry name" value="HAMP"/>
    <property type="match status" value="1"/>
</dbReference>
<feature type="domain" description="Histidine kinase" evidence="15">
    <location>
        <begin position="485"/>
        <end position="591"/>
    </location>
</feature>
<dbReference type="EC" id="2.7.13.3" evidence="3"/>
<evidence type="ECO:0000256" key="3">
    <source>
        <dbReference type="ARBA" id="ARBA00012438"/>
    </source>
</evidence>
<dbReference type="SMART" id="SM00304">
    <property type="entry name" value="HAMP"/>
    <property type="match status" value="1"/>
</dbReference>
<dbReference type="STRING" id="1348624.GCA_001591545_02635"/>
<comment type="catalytic activity">
    <reaction evidence="1">
        <text>ATP + protein L-histidine = ADP + protein N-phospho-L-histidine.</text>
        <dbReference type="EC" id="2.7.13.3"/>
    </reaction>
</comment>
<gene>
    <name evidence="17" type="primary">ypdA_1</name>
    <name evidence="17" type="ORF">NCTC4824_00575</name>
</gene>
<dbReference type="PROSITE" id="PS50885">
    <property type="entry name" value="HAMP"/>
    <property type="match status" value="1"/>
</dbReference>
<evidence type="ECO:0000256" key="14">
    <source>
        <dbReference type="SAM" id="Phobius"/>
    </source>
</evidence>
<dbReference type="GO" id="GO:0005524">
    <property type="term" value="F:ATP binding"/>
    <property type="evidence" value="ECO:0007669"/>
    <property type="project" value="UniProtKB-KW"/>
</dbReference>
<evidence type="ECO:0000259" key="15">
    <source>
        <dbReference type="PROSITE" id="PS50109"/>
    </source>
</evidence>
<dbReference type="Pfam" id="PF00672">
    <property type="entry name" value="HAMP"/>
    <property type="match status" value="1"/>
</dbReference>
<evidence type="ECO:0000256" key="1">
    <source>
        <dbReference type="ARBA" id="ARBA00000085"/>
    </source>
</evidence>
<keyword evidence="4" id="KW-1003">Cell membrane</keyword>